<dbReference type="EMBL" id="FOQU01000003">
    <property type="protein sequence ID" value="SFI60425.1"/>
    <property type="molecule type" value="Genomic_DNA"/>
</dbReference>
<keyword evidence="3" id="KW-1185">Reference proteome</keyword>
<dbReference type="AlphaFoldDB" id="A0A1I3JKM5"/>
<dbReference type="InterPro" id="IPR001584">
    <property type="entry name" value="Integrase_cat-core"/>
</dbReference>
<sequence length="891" mass="102377">MLSDTELQELFDRLDTPEAGRKRVKWIRENAPVRTVGGGKRSNIVRYASRKMGFVIECEARSTEYAAAVTWDFDDETLEFYSQPSTLTLRKRLPNDRRSTYTYTPDFFRITNSGFEFIECKTEQDLLVLAIKSPHTYSVDESKSWRCAPGEESAAEFGVMFRVRSTNDNNPVLIENIEFLRDYLVAEPQTDVGQQCALREYLTDRPWATAAAILGAIPNIADTLYAEIAKGRVTFDLVNERIADTERALVFRDKQSASAYRTFAQSRISEPRGNVILELLPGTRFDWDGKPWEVINRGDTLIACRCLDPGAQGGTEFIDLESTLVDALAKEGKIIPYAKPVDGKEDCLEWLERASDDQLARALERYKALFAVNYSGPLTTSATRTRQYWLASFRRAQRFKGYGFVGLIPNWEHTQGNRQRRIDPPVVSIMADIFHRDWTDPRQKSNTAMFGEVINRCEAIGLTAPSRKTFLREIRILKNSDAAVKRFGSRVAYEMEPILLADWLDYTTPRHGTHPFHIAHLDHTPLPIRLVSRSNRKLLKSVWLSLMVCAYSRKILAYYLTFDPPSYRSNMMIIRDCVRRHGRVPQFVVVDNGKDFQSGYFDRLLAALNRNKLHRRPGRPRDGGVIESLFNVTQETFIFNLLGNTQADREFRKKTKSVAPERLAIWTYERFNMRLEQYFNNVYHENYHSTLGCSPNEMFNRGLDISGQREHTRIPYSKAFLMLTFPSTPKGTAKITVRGIKVNYLYYTSPVLRIFRSIGQHVPVRYDPFNMGVAYAYVDNRWHECHSEHYLTFRGRSEKEMQIASEFLRGKARQAGIEAPLNAKRLAEFLNTTAADEVLDMQRLYEEESESGRPVDDGVITEVTEGSVWSDAEAVDEPELHVYKPQLLGDF</sequence>
<dbReference type="InterPro" id="IPR015378">
    <property type="entry name" value="Transposase-like_Mu_C"/>
</dbReference>
<name>A0A1I3JKM5_9BURK</name>
<dbReference type="RefSeq" id="WP_170275844.1">
    <property type="nucleotide sequence ID" value="NZ_CP041745.1"/>
</dbReference>
<dbReference type="GO" id="GO:0015074">
    <property type="term" value="P:DNA integration"/>
    <property type="evidence" value="ECO:0007669"/>
    <property type="project" value="InterPro"/>
</dbReference>
<dbReference type="GO" id="GO:0003676">
    <property type="term" value="F:nucleic acid binding"/>
    <property type="evidence" value="ECO:0007669"/>
    <property type="project" value="InterPro"/>
</dbReference>
<evidence type="ECO:0000313" key="3">
    <source>
        <dbReference type="Proteomes" id="UP000199548"/>
    </source>
</evidence>
<protein>
    <submittedName>
        <fullName evidence="2">Mu transposase, C-terminal</fullName>
    </submittedName>
</protein>
<evidence type="ECO:0000259" key="1">
    <source>
        <dbReference type="PROSITE" id="PS50994"/>
    </source>
</evidence>
<dbReference type="Proteomes" id="UP000199548">
    <property type="component" value="Unassembled WGS sequence"/>
</dbReference>
<gene>
    <name evidence="2" type="ORF">SAMN05192543_103734</name>
</gene>
<evidence type="ECO:0000313" key="2">
    <source>
        <dbReference type="EMBL" id="SFI60425.1"/>
    </source>
</evidence>
<dbReference type="STRING" id="420953.SAMN05192543_103734"/>
<dbReference type="InterPro" id="IPR012337">
    <property type="entry name" value="RNaseH-like_sf"/>
</dbReference>
<dbReference type="SUPFAM" id="SSF53098">
    <property type="entry name" value="Ribonuclease H-like"/>
    <property type="match status" value="1"/>
</dbReference>
<organism evidence="2 3">
    <name type="scientific">Paraburkholderia megapolitana</name>
    <dbReference type="NCBI Taxonomy" id="420953"/>
    <lineage>
        <taxon>Bacteria</taxon>
        <taxon>Pseudomonadati</taxon>
        <taxon>Pseudomonadota</taxon>
        <taxon>Betaproteobacteria</taxon>
        <taxon>Burkholderiales</taxon>
        <taxon>Burkholderiaceae</taxon>
        <taxon>Paraburkholderia</taxon>
    </lineage>
</organism>
<dbReference type="PROSITE" id="PS50994">
    <property type="entry name" value="INTEGRASE"/>
    <property type="match status" value="1"/>
</dbReference>
<accession>A0A1I3JKM5</accession>
<proteinExistence type="predicted"/>
<dbReference type="Pfam" id="PF08722">
    <property type="entry name" value="Tn7_TnsA-like_N"/>
    <property type="match status" value="1"/>
</dbReference>
<dbReference type="Gene3D" id="3.30.420.10">
    <property type="entry name" value="Ribonuclease H-like superfamily/Ribonuclease H"/>
    <property type="match status" value="1"/>
</dbReference>
<dbReference type="Pfam" id="PF09299">
    <property type="entry name" value="Mu-transpos_C"/>
    <property type="match status" value="1"/>
</dbReference>
<dbReference type="InterPro" id="IPR036397">
    <property type="entry name" value="RNaseH_sf"/>
</dbReference>
<feature type="domain" description="Integrase catalytic" evidence="1">
    <location>
        <begin position="511"/>
        <end position="703"/>
    </location>
</feature>
<reference evidence="2 3" key="1">
    <citation type="submission" date="2016-10" db="EMBL/GenBank/DDBJ databases">
        <authorList>
            <person name="de Groot N.N."/>
        </authorList>
    </citation>
    <scope>NUCLEOTIDE SEQUENCE [LARGE SCALE GENOMIC DNA]</scope>
    <source>
        <strain evidence="2 3">LMG 23650</strain>
    </source>
</reference>
<dbReference type="InterPro" id="IPR014833">
    <property type="entry name" value="TnsA_N"/>
</dbReference>